<evidence type="ECO:0000313" key="3">
    <source>
        <dbReference type="Proteomes" id="UP000193087"/>
    </source>
</evidence>
<sequence length="242" mass="27918">MAIDKDLILVRIQELAAANGGKPPGRERFATETGISDSTWRGRYWITWSEAVAEAGFAPNVMNIQKLDDDSLLRELALVTRRLGRFPTDAHLRMERRNNPDFPSEKVFANRLGKKANQVARLRAFTQSIDGFADVLEILVHEQVADQKLSDTTSDDTHGYVYMIRSGKYYKVGFASHVGRREYEIGLQLPERVELIHSFATDDPAGIERYWHQRFRDRRRNGEWFLLSAADIAAFKRRRKFM</sequence>
<proteinExistence type="predicted"/>
<protein>
    <recommendedName>
        <fullName evidence="1">Bacteriophage T5 Orf172 DNA-binding domain-containing protein</fullName>
    </recommendedName>
</protein>
<evidence type="ECO:0000313" key="2">
    <source>
        <dbReference type="EMBL" id="ORW65981.1"/>
    </source>
</evidence>
<dbReference type="EMBL" id="LQPQ01000191">
    <property type="protein sequence ID" value="ORW65981.1"/>
    <property type="molecule type" value="Genomic_DNA"/>
</dbReference>
<dbReference type="Pfam" id="PF13455">
    <property type="entry name" value="MUG113"/>
    <property type="match status" value="1"/>
</dbReference>
<evidence type="ECO:0000259" key="1">
    <source>
        <dbReference type="SMART" id="SM00974"/>
    </source>
</evidence>
<keyword evidence="3" id="KW-1185">Reference proteome</keyword>
<comment type="caution">
    <text evidence="2">The sequence shown here is derived from an EMBL/GenBank/DDBJ whole genome shotgun (WGS) entry which is preliminary data.</text>
</comment>
<dbReference type="InterPro" id="IPR018306">
    <property type="entry name" value="Phage_T5_Orf172_DNA-bd"/>
</dbReference>
<dbReference type="GeneID" id="93497442"/>
<gene>
    <name evidence="2" type="ORF">AWC22_02095</name>
</gene>
<reference evidence="2 3" key="1">
    <citation type="submission" date="2016-01" db="EMBL/GenBank/DDBJ databases">
        <title>The new phylogeny of the genus Mycobacterium.</title>
        <authorList>
            <person name="Tarcisio F."/>
            <person name="Conor M."/>
            <person name="Antonella G."/>
            <person name="Elisabetta G."/>
            <person name="Giulia F.S."/>
            <person name="Sara T."/>
            <person name="Anna F."/>
            <person name="Clotilde B."/>
            <person name="Roberto B."/>
            <person name="Veronica D.S."/>
            <person name="Fabio R."/>
            <person name="Monica P."/>
            <person name="Olivier J."/>
            <person name="Enrico T."/>
            <person name="Nicola S."/>
        </authorList>
    </citation>
    <scope>NUCLEOTIDE SEQUENCE [LARGE SCALE GENOMIC DNA]</scope>
    <source>
        <strain evidence="2 3">DSM 45176</strain>
    </source>
</reference>
<dbReference type="AlphaFoldDB" id="A0A1X2BQW3"/>
<feature type="domain" description="Bacteriophage T5 Orf172 DNA-binding" evidence="1">
    <location>
        <begin position="164"/>
        <end position="239"/>
    </location>
</feature>
<dbReference type="RefSeq" id="WP_085252415.1">
    <property type="nucleotide sequence ID" value="NZ_CAJMWJ010000001.1"/>
</dbReference>
<organism evidence="2 3">
    <name type="scientific">Mycobacterium riyadhense</name>
    <dbReference type="NCBI Taxonomy" id="486698"/>
    <lineage>
        <taxon>Bacteria</taxon>
        <taxon>Bacillati</taxon>
        <taxon>Actinomycetota</taxon>
        <taxon>Actinomycetes</taxon>
        <taxon>Mycobacteriales</taxon>
        <taxon>Mycobacteriaceae</taxon>
        <taxon>Mycobacterium</taxon>
    </lineage>
</organism>
<name>A0A1X2BQW3_9MYCO</name>
<dbReference type="SMART" id="SM00974">
    <property type="entry name" value="T5orf172"/>
    <property type="match status" value="1"/>
</dbReference>
<accession>A0A1X2BQW3</accession>
<dbReference type="Proteomes" id="UP000193087">
    <property type="component" value="Unassembled WGS sequence"/>
</dbReference>
<dbReference type="OrthoDB" id="7058011at2"/>